<feature type="transmembrane region" description="Helical" evidence="9">
    <location>
        <begin position="144"/>
        <end position="161"/>
    </location>
</feature>
<keyword evidence="5 9" id="KW-0378">Hydrolase</keyword>
<dbReference type="InterPro" id="IPR006741">
    <property type="entry name" value="AgrB"/>
</dbReference>
<gene>
    <name evidence="9" type="primary">agrB</name>
    <name evidence="10" type="ORF">SSIM_09680</name>
</gene>
<evidence type="ECO:0000256" key="8">
    <source>
        <dbReference type="ARBA" id="ARBA00023136"/>
    </source>
</evidence>
<comment type="caution">
    <text evidence="10">The sequence shown here is derived from an EMBL/GenBank/DDBJ whole genome shotgun (WGS) entry which is preliminary data.</text>
</comment>
<protein>
    <recommendedName>
        <fullName evidence="9">Accessory gene regulator protein B</fullName>
        <ecNumber evidence="9">3.4.-.-</ecNumber>
    </recommendedName>
</protein>
<accession>A0ABP2YSD6</accession>
<comment type="function">
    <text evidence="9">Essential for the production of a quorum sensing system signal molecule, the autoinducing peptide (AIP). This quorum sensing system is responsible for the regulation of the expression of virulence factor genes. Involved in the proteolytic processing of AgrD, the precursor of AIP.</text>
</comment>
<evidence type="ECO:0000256" key="4">
    <source>
        <dbReference type="ARBA" id="ARBA00022692"/>
    </source>
</evidence>
<evidence type="ECO:0000256" key="5">
    <source>
        <dbReference type="ARBA" id="ARBA00022801"/>
    </source>
</evidence>
<keyword evidence="1 9" id="KW-1003">Cell membrane</keyword>
<evidence type="ECO:0000256" key="7">
    <source>
        <dbReference type="ARBA" id="ARBA00023026"/>
    </source>
</evidence>
<proteinExistence type="inferred from homology"/>
<comment type="similarity">
    <text evidence="9">Belongs to the AgrB family.</text>
</comment>
<evidence type="ECO:0000256" key="3">
    <source>
        <dbReference type="ARBA" id="ARBA00022670"/>
    </source>
</evidence>
<dbReference type="Proteomes" id="UP000017131">
    <property type="component" value="Unassembled WGS sequence"/>
</dbReference>
<reference evidence="10 11" key="1">
    <citation type="journal article" date="2013" name="Genome Announc.">
        <title>Draft Genome Sequence of Staphylococcus simulans UMC-CNS-990, Isolated from a Case of Chronic Bovine Mastitis.</title>
        <authorList>
            <person name="Calcutt M.J."/>
            <person name="Foecking M.F."/>
            <person name="Hsieh H.Y."/>
            <person name="Perry J."/>
            <person name="Stewart G.C."/>
            <person name="Middleton J.R."/>
        </authorList>
    </citation>
    <scope>NUCLEOTIDE SEQUENCE [LARGE SCALE GENOMIC DNA]</scope>
    <source>
        <strain evidence="10 11">UMC-CNS-990</strain>
    </source>
</reference>
<dbReference type="SMART" id="SM00793">
    <property type="entry name" value="AgrB"/>
    <property type="match status" value="1"/>
</dbReference>
<keyword evidence="3 9" id="KW-0645">Protease</keyword>
<dbReference type="HAMAP" id="MF_00784">
    <property type="entry name" value="AgrB"/>
    <property type="match status" value="1"/>
</dbReference>
<feature type="transmembrane region" description="Helical" evidence="9">
    <location>
        <begin position="82"/>
        <end position="101"/>
    </location>
</feature>
<comment type="subcellular location">
    <subcellularLocation>
        <location evidence="9">Cell membrane</location>
        <topology evidence="9">Multi-pass membrane protein</topology>
    </subcellularLocation>
</comment>
<keyword evidence="11" id="KW-1185">Reference proteome</keyword>
<feature type="transmembrane region" description="Helical" evidence="9">
    <location>
        <begin position="45"/>
        <end position="70"/>
    </location>
</feature>
<dbReference type="Pfam" id="PF04647">
    <property type="entry name" value="AgrB"/>
    <property type="match status" value="1"/>
</dbReference>
<evidence type="ECO:0000256" key="9">
    <source>
        <dbReference type="HAMAP-Rule" id="MF_00784"/>
    </source>
</evidence>
<dbReference type="RefSeq" id="WP_002481720.1">
    <property type="nucleotide sequence ID" value="NZ_AXDY01000008.1"/>
</dbReference>
<feature type="transmembrane region" description="Helical" evidence="9">
    <location>
        <begin position="107"/>
        <end position="124"/>
    </location>
</feature>
<keyword evidence="7 9" id="KW-0843">Virulence</keyword>
<keyword evidence="4 9" id="KW-0812">Transmembrane</keyword>
<keyword evidence="2 9" id="KW-0673">Quorum sensing</keyword>
<dbReference type="EC" id="3.4.-.-" evidence="9"/>
<keyword evidence="6 9" id="KW-1133">Transmembrane helix</keyword>
<evidence type="ECO:0000256" key="1">
    <source>
        <dbReference type="ARBA" id="ARBA00022475"/>
    </source>
</evidence>
<dbReference type="EMBL" id="AXDY01000008">
    <property type="protein sequence ID" value="ERS92974.1"/>
    <property type="molecule type" value="Genomic_DNA"/>
</dbReference>
<name>A0ABP2YSD6_STASI</name>
<evidence type="ECO:0000313" key="11">
    <source>
        <dbReference type="Proteomes" id="UP000017131"/>
    </source>
</evidence>
<sequence length="192" mass="21921">MQKAFYRQVDRWAQALQKRNNLDRIAYLKIKLGLEVFFNNLFKTIVVYGLALLFHVFLYTLTVHLSYFIIRHFAHGAHAKSTLACYIESIVLFVMLPWLLATYHVPINIMITLAAIAVILLCIYAPAATVKQPIPTRLIKKKKITAIILATLMFAISFLVPNAYQQMILLGITLQGGSQLPIFFPKNRKDVL</sequence>
<evidence type="ECO:0000256" key="6">
    <source>
        <dbReference type="ARBA" id="ARBA00022989"/>
    </source>
</evidence>
<evidence type="ECO:0000256" key="2">
    <source>
        <dbReference type="ARBA" id="ARBA00022654"/>
    </source>
</evidence>
<evidence type="ECO:0000313" key="10">
    <source>
        <dbReference type="EMBL" id="ERS92974.1"/>
    </source>
</evidence>
<organism evidence="10 11">
    <name type="scientific">Staphylococcus simulans UMC-CNS-990</name>
    <dbReference type="NCBI Taxonomy" id="1405498"/>
    <lineage>
        <taxon>Bacteria</taxon>
        <taxon>Bacillati</taxon>
        <taxon>Bacillota</taxon>
        <taxon>Bacilli</taxon>
        <taxon>Bacillales</taxon>
        <taxon>Staphylococcaceae</taxon>
        <taxon>Staphylococcus</taxon>
    </lineage>
</organism>
<keyword evidence="8 9" id="KW-0472">Membrane</keyword>